<evidence type="ECO:0000256" key="7">
    <source>
        <dbReference type="ARBA" id="ARBA00023180"/>
    </source>
</evidence>
<dbReference type="PROSITE" id="PS51164">
    <property type="entry name" value="CBM1_2"/>
    <property type="match status" value="1"/>
</dbReference>
<keyword evidence="6 9" id="KW-0378">Hydrolase</keyword>
<protein>
    <recommendedName>
        <fullName evidence="9">Alpha-galactosidase</fullName>
        <ecNumber evidence="9">3.2.1.22</ecNumber>
    </recommendedName>
    <alternativeName>
        <fullName evidence="9">Melibiase</fullName>
    </alternativeName>
</protein>
<reference evidence="12 13" key="1">
    <citation type="submission" date="2019-02" db="EMBL/GenBank/DDBJ databases">
        <title>Genome sequencing of the rare red list fungi Bondarzewia mesenterica.</title>
        <authorList>
            <person name="Buettner E."/>
            <person name="Kellner H."/>
        </authorList>
    </citation>
    <scope>NUCLEOTIDE SEQUENCE [LARGE SCALE GENOMIC DNA]</scope>
    <source>
        <strain evidence="12 13">DSM 108281</strain>
    </source>
</reference>
<comment type="caution">
    <text evidence="12">The sequence shown here is derived from an EMBL/GenBank/DDBJ whole genome shotgun (WGS) entry which is preliminary data.</text>
</comment>
<feature type="signal peptide" evidence="10">
    <location>
        <begin position="1"/>
        <end position="23"/>
    </location>
</feature>
<dbReference type="Pfam" id="PF00734">
    <property type="entry name" value="CBM_1"/>
    <property type="match status" value="1"/>
</dbReference>
<name>A0A4S4LVB5_9AGAM</name>
<evidence type="ECO:0000256" key="2">
    <source>
        <dbReference type="ARBA" id="ARBA00004613"/>
    </source>
</evidence>
<evidence type="ECO:0000256" key="5">
    <source>
        <dbReference type="ARBA" id="ARBA00022729"/>
    </source>
</evidence>
<dbReference type="InterPro" id="IPR013780">
    <property type="entry name" value="Glyco_hydro_b"/>
</dbReference>
<comment type="catalytic activity">
    <reaction evidence="1 9">
        <text>Hydrolysis of terminal, non-reducing alpha-D-galactose residues in alpha-D-galactosides, including galactose oligosaccharides, galactomannans and galactolipids.</text>
        <dbReference type="EC" id="3.2.1.22"/>
    </reaction>
</comment>
<gene>
    <name evidence="12" type="ORF">EW146_g4866</name>
</gene>
<evidence type="ECO:0000313" key="12">
    <source>
        <dbReference type="EMBL" id="THH15641.1"/>
    </source>
</evidence>
<dbReference type="InterPro" id="IPR017853">
    <property type="entry name" value="GH"/>
</dbReference>
<dbReference type="AlphaFoldDB" id="A0A4S4LVB5"/>
<dbReference type="InterPro" id="IPR041233">
    <property type="entry name" value="Melibiase_C"/>
</dbReference>
<dbReference type="Proteomes" id="UP000310158">
    <property type="component" value="Unassembled WGS sequence"/>
</dbReference>
<dbReference type="Gene3D" id="2.60.40.1180">
    <property type="entry name" value="Golgi alpha-mannosidase II"/>
    <property type="match status" value="1"/>
</dbReference>
<organism evidence="12 13">
    <name type="scientific">Bondarzewia mesenterica</name>
    <dbReference type="NCBI Taxonomy" id="1095465"/>
    <lineage>
        <taxon>Eukaryota</taxon>
        <taxon>Fungi</taxon>
        <taxon>Dikarya</taxon>
        <taxon>Basidiomycota</taxon>
        <taxon>Agaricomycotina</taxon>
        <taxon>Agaricomycetes</taxon>
        <taxon>Russulales</taxon>
        <taxon>Bondarzewiaceae</taxon>
        <taxon>Bondarzewia</taxon>
    </lineage>
</organism>
<comment type="similarity">
    <text evidence="3 9">Belongs to the glycosyl hydrolase 27 family.</text>
</comment>
<dbReference type="EC" id="3.2.1.22" evidence="9"/>
<feature type="domain" description="CBM1" evidence="11">
    <location>
        <begin position="23"/>
        <end position="59"/>
    </location>
</feature>
<dbReference type="PANTHER" id="PTHR11452">
    <property type="entry name" value="ALPHA-GALACTOSIDASE/ALPHA-N-ACETYLGALACTOSAMINIDASE"/>
    <property type="match status" value="1"/>
</dbReference>
<dbReference type="SUPFAM" id="SSF57180">
    <property type="entry name" value="Cellulose-binding domain"/>
    <property type="match status" value="1"/>
</dbReference>
<dbReference type="InterPro" id="IPR000254">
    <property type="entry name" value="CBD"/>
</dbReference>
<dbReference type="PROSITE" id="PS00512">
    <property type="entry name" value="ALPHA_GALACTOSIDASE"/>
    <property type="match status" value="1"/>
</dbReference>
<comment type="subcellular location">
    <subcellularLocation>
        <location evidence="2">Secreted</location>
    </subcellularLocation>
</comment>
<feature type="chain" id="PRO_5020895243" description="Alpha-galactosidase" evidence="10">
    <location>
        <begin position="24"/>
        <end position="487"/>
    </location>
</feature>
<evidence type="ECO:0000256" key="10">
    <source>
        <dbReference type="SAM" id="SignalP"/>
    </source>
</evidence>
<dbReference type="Gene3D" id="3.20.20.70">
    <property type="entry name" value="Aldolase class I"/>
    <property type="match status" value="1"/>
</dbReference>
<dbReference type="InterPro" id="IPR000111">
    <property type="entry name" value="Glyco_hydro_27/36_CS"/>
</dbReference>
<evidence type="ECO:0000313" key="13">
    <source>
        <dbReference type="Proteomes" id="UP000310158"/>
    </source>
</evidence>
<proteinExistence type="inferred from homology"/>
<dbReference type="GO" id="GO:0005975">
    <property type="term" value="P:carbohydrate metabolic process"/>
    <property type="evidence" value="ECO:0007669"/>
    <property type="project" value="InterPro"/>
</dbReference>
<dbReference type="Pfam" id="PF17801">
    <property type="entry name" value="Melibiase_C"/>
    <property type="match status" value="1"/>
</dbReference>
<dbReference type="InterPro" id="IPR013785">
    <property type="entry name" value="Aldolase_TIM"/>
</dbReference>
<dbReference type="GO" id="GO:0004557">
    <property type="term" value="F:alpha-galactosidase activity"/>
    <property type="evidence" value="ECO:0007669"/>
    <property type="project" value="UniProtKB-EC"/>
</dbReference>
<dbReference type="Pfam" id="PF16499">
    <property type="entry name" value="Melibiase_2"/>
    <property type="match status" value="1"/>
</dbReference>
<dbReference type="PRINTS" id="PR00740">
    <property type="entry name" value="GLHYDRLASE27"/>
</dbReference>
<dbReference type="OrthoDB" id="5795902at2759"/>
<dbReference type="CDD" id="cd14792">
    <property type="entry name" value="GH27"/>
    <property type="match status" value="1"/>
</dbReference>
<keyword evidence="8 9" id="KW-0326">Glycosidase</keyword>
<evidence type="ECO:0000256" key="4">
    <source>
        <dbReference type="ARBA" id="ARBA00022525"/>
    </source>
</evidence>
<evidence type="ECO:0000256" key="6">
    <source>
        <dbReference type="ARBA" id="ARBA00022801"/>
    </source>
</evidence>
<evidence type="ECO:0000256" key="1">
    <source>
        <dbReference type="ARBA" id="ARBA00001255"/>
    </source>
</evidence>
<evidence type="ECO:0000256" key="9">
    <source>
        <dbReference type="RuleBase" id="RU361168"/>
    </source>
</evidence>
<dbReference type="PANTHER" id="PTHR11452:SF61">
    <property type="entry name" value="ALPHA-GALACTOSIDASE B-RELATED"/>
    <property type="match status" value="1"/>
</dbReference>
<dbReference type="SMART" id="SM00236">
    <property type="entry name" value="fCBD"/>
    <property type="match status" value="1"/>
</dbReference>
<evidence type="ECO:0000256" key="3">
    <source>
        <dbReference type="ARBA" id="ARBA00009743"/>
    </source>
</evidence>
<keyword evidence="4" id="KW-0964">Secreted</keyword>
<accession>A0A4S4LVB5</accession>
<evidence type="ECO:0000259" key="11">
    <source>
        <dbReference type="PROSITE" id="PS51164"/>
    </source>
</evidence>
<dbReference type="InterPro" id="IPR035971">
    <property type="entry name" value="CBD_sf"/>
</dbReference>
<dbReference type="EMBL" id="SGPL01000199">
    <property type="protein sequence ID" value="THH15641.1"/>
    <property type="molecule type" value="Genomic_DNA"/>
</dbReference>
<dbReference type="GO" id="GO:0005576">
    <property type="term" value="C:extracellular region"/>
    <property type="evidence" value="ECO:0007669"/>
    <property type="project" value="UniProtKB-SubCell"/>
</dbReference>
<dbReference type="InterPro" id="IPR002241">
    <property type="entry name" value="Glyco_hydro_27"/>
</dbReference>
<keyword evidence="5 10" id="KW-0732">Signal</keyword>
<evidence type="ECO:0000256" key="8">
    <source>
        <dbReference type="ARBA" id="ARBA00023295"/>
    </source>
</evidence>
<dbReference type="GO" id="GO:0030248">
    <property type="term" value="F:cellulose binding"/>
    <property type="evidence" value="ECO:0007669"/>
    <property type="project" value="InterPro"/>
</dbReference>
<keyword evidence="9" id="KW-1015">Disulfide bond</keyword>
<dbReference type="PROSITE" id="PS00562">
    <property type="entry name" value="CBM1_1"/>
    <property type="match status" value="1"/>
</dbReference>
<sequence>MPAFPATAFILFSASSIFVSAFAQGGAYAQCGGINWTGATTCIAGYACVYSNDYYSQCLSSSSSSASSTASSTVGTTTTATATTSAATTTSTATLTGIAATAPTIGPSKEVGKLPALGWNGWNAYGCEISADKVVAAANQFVSLGLKAAGYEYVNIDDCWAENSRNSSTNQMVPDSTKFPNGLKDVADQVHALGLKIGIYSDAGSNTCAGFPGSLGYESIDAATWNSWGIDYLKYDNCNVPGNWSDSGTPQGNDWYNSNSAIRYRQMAAALSTSSNPVQFDLCIWGNANVWEWGARVGHSWRMSGDSSASWSYITSIMSTNVAHLSAVDFYAHNDMDMMEIGNGNFTIEEQRTHFAVWAFMKSPILLGTDLSKLTSTQVDIITNAELLAFHQDATVGTPATPFTSSTATTTSPPQFYSGTSSKGTHIFIVNTGSSTATFQLNFADVPGLSSGSYKVHDMWASSDLGTFSGSWSVSIEAHDTAAVLIV</sequence>
<dbReference type="SUPFAM" id="SSF51445">
    <property type="entry name" value="(Trans)glycosidases"/>
    <property type="match status" value="1"/>
</dbReference>
<keyword evidence="7" id="KW-0325">Glycoprotein</keyword>
<dbReference type="SUPFAM" id="SSF51011">
    <property type="entry name" value="Glycosyl hydrolase domain"/>
    <property type="match status" value="1"/>
</dbReference>
<keyword evidence="13" id="KW-1185">Reference proteome</keyword>